<dbReference type="WBParaSite" id="ALUE_0001315501-mRNA-1">
    <property type="protein sequence ID" value="ALUE_0001315501-mRNA-1"/>
    <property type="gene ID" value="ALUE_0001315501"/>
</dbReference>
<keyword evidence="2" id="KW-1133">Transmembrane helix</keyword>
<proteinExistence type="predicted"/>
<reference evidence="4" key="1">
    <citation type="submission" date="2017-02" db="UniProtKB">
        <authorList>
            <consortium name="WormBaseParasite"/>
        </authorList>
    </citation>
    <scope>IDENTIFICATION</scope>
</reference>
<feature type="region of interest" description="Disordered" evidence="1">
    <location>
        <begin position="103"/>
        <end position="138"/>
    </location>
</feature>
<evidence type="ECO:0000256" key="2">
    <source>
        <dbReference type="SAM" id="Phobius"/>
    </source>
</evidence>
<keyword evidence="3" id="KW-1185">Reference proteome</keyword>
<dbReference type="Proteomes" id="UP000036681">
    <property type="component" value="Unplaced"/>
</dbReference>
<evidence type="ECO:0000313" key="4">
    <source>
        <dbReference type="WBParaSite" id="ALUE_0001315501-mRNA-1"/>
    </source>
</evidence>
<keyword evidence="2" id="KW-0812">Transmembrane</keyword>
<sequence>MCRRSTYSVLTNACYVFGTPEIFVISRVLVFFATAAGLEYRWRKRRRERQSFQRAMLPALSAIRKKKLGSLVSDSYPLEVVEEQFENSMIQTFRVEALYSEGRQRGNNKKNSAKHKRFEQHPEGVVSEKRSHRPSSEPAKALIKEYTIAFHVATWYNFTVLAS</sequence>
<name>A0A0M3I7I8_ASCLU</name>
<keyword evidence="2" id="KW-0472">Membrane</keyword>
<feature type="compositionally biased region" description="Basic and acidic residues" evidence="1">
    <location>
        <begin position="119"/>
        <end position="129"/>
    </location>
</feature>
<organism evidence="3 4">
    <name type="scientific">Ascaris lumbricoides</name>
    <name type="common">Giant roundworm</name>
    <dbReference type="NCBI Taxonomy" id="6252"/>
    <lineage>
        <taxon>Eukaryota</taxon>
        <taxon>Metazoa</taxon>
        <taxon>Ecdysozoa</taxon>
        <taxon>Nematoda</taxon>
        <taxon>Chromadorea</taxon>
        <taxon>Rhabditida</taxon>
        <taxon>Spirurina</taxon>
        <taxon>Ascaridomorpha</taxon>
        <taxon>Ascaridoidea</taxon>
        <taxon>Ascarididae</taxon>
        <taxon>Ascaris</taxon>
    </lineage>
</organism>
<protein>
    <submittedName>
        <fullName evidence="4">Uncharacterized protein</fullName>
    </submittedName>
</protein>
<accession>A0A0M3I7I8</accession>
<feature type="transmembrane region" description="Helical" evidence="2">
    <location>
        <begin position="22"/>
        <end position="40"/>
    </location>
</feature>
<evidence type="ECO:0000256" key="1">
    <source>
        <dbReference type="SAM" id="MobiDB-lite"/>
    </source>
</evidence>
<dbReference type="AlphaFoldDB" id="A0A0M3I7I8"/>
<feature type="compositionally biased region" description="Basic residues" evidence="1">
    <location>
        <begin position="106"/>
        <end position="118"/>
    </location>
</feature>
<evidence type="ECO:0000313" key="3">
    <source>
        <dbReference type="Proteomes" id="UP000036681"/>
    </source>
</evidence>